<feature type="domain" description="DNA2/NAM7 helicase-like C-terminal" evidence="2">
    <location>
        <begin position="864"/>
        <end position="1085"/>
    </location>
</feature>
<dbReference type="SUPFAM" id="SSF52540">
    <property type="entry name" value="P-loop containing nucleoside triphosphate hydrolases"/>
    <property type="match status" value="1"/>
</dbReference>
<dbReference type="Pfam" id="PF13245">
    <property type="entry name" value="AAA_19"/>
    <property type="match status" value="1"/>
</dbReference>
<dbReference type="Proteomes" id="UP001642484">
    <property type="component" value="Unassembled WGS sequence"/>
</dbReference>
<protein>
    <recommendedName>
        <fullName evidence="2">DNA2/NAM7 helicase-like C-terminal domain-containing protein</fullName>
    </recommendedName>
</protein>
<accession>A0ABP0LJ95</accession>
<dbReference type="CDD" id="cd17934">
    <property type="entry name" value="DEXXQc_Upf1-like"/>
    <property type="match status" value="1"/>
</dbReference>
<evidence type="ECO:0000256" key="1">
    <source>
        <dbReference type="SAM" id="MobiDB-lite"/>
    </source>
</evidence>
<dbReference type="InterPro" id="IPR041679">
    <property type="entry name" value="DNA2/NAM7-like_C"/>
</dbReference>
<name>A0ABP0LJ95_9DINO</name>
<reference evidence="3 4" key="1">
    <citation type="submission" date="2024-02" db="EMBL/GenBank/DDBJ databases">
        <authorList>
            <person name="Chen Y."/>
            <person name="Shah S."/>
            <person name="Dougan E. K."/>
            <person name="Thang M."/>
            <person name="Chan C."/>
        </authorList>
    </citation>
    <scope>NUCLEOTIDE SEQUENCE [LARGE SCALE GENOMIC DNA]</scope>
</reference>
<dbReference type="CDD" id="cd18808">
    <property type="entry name" value="SF1_C_Upf1"/>
    <property type="match status" value="1"/>
</dbReference>
<evidence type="ECO:0000259" key="2">
    <source>
        <dbReference type="Pfam" id="PF13087"/>
    </source>
</evidence>
<dbReference type="InterPro" id="IPR027417">
    <property type="entry name" value="P-loop_NTPase"/>
</dbReference>
<dbReference type="PANTHER" id="PTHR10887:SF495">
    <property type="entry name" value="HELICASE SENATAXIN ISOFORM X1-RELATED"/>
    <property type="match status" value="1"/>
</dbReference>
<proteinExistence type="predicted"/>
<dbReference type="PANTHER" id="PTHR10887">
    <property type="entry name" value="DNA2/NAM7 HELICASE FAMILY"/>
    <property type="match status" value="1"/>
</dbReference>
<dbReference type="Pfam" id="PF13087">
    <property type="entry name" value="AAA_12"/>
    <property type="match status" value="1"/>
</dbReference>
<comment type="caution">
    <text evidence="3">The sequence shown here is derived from an EMBL/GenBank/DDBJ whole genome shotgun (WGS) entry which is preliminary data.</text>
</comment>
<dbReference type="EMBL" id="CAXAMN010012891">
    <property type="protein sequence ID" value="CAK9039268.1"/>
    <property type="molecule type" value="Genomic_DNA"/>
</dbReference>
<gene>
    <name evidence="3" type="ORF">CCMP2556_LOCUS21348</name>
</gene>
<keyword evidence="4" id="KW-1185">Reference proteome</keyword>
<organism evidence="3 4">
    <name type="scientific">Durusdinium trenchii</name>
    <dbReference type="NCBI Taxonomy" id="1381693"/>
    <lineage>
        <taxon>Eukaryota</taxon>
        <taxon>Sar</taxon>
        <taxon>Alveolata</taxon>
        <taxon>Dinophyceae</taxon>
        <taxon>Suessiales</taxon>
        <taxon>Symbiodiniaceae</taxon>
        <taxon>Durusdinium</taxon>
    </lineage>
</organism>
<dbReference type="InterPro" id="IPR047187">
    <property type="entry name" value="SF1_C_Upf1"/>
</dbReference>
<sequence>MSRPSTGFLRASQGLRERKGHGHEARLFALLKCLPSAKRQAMLAERFSQSQRLALERWMMAEKASPSCRKSAWKGGCRRKGRPPRSGVPGLHIHRRVRKTFYRASVVAGPFRLSSGLTTKLEKAQDFLQVLHRIKARVTRTTKAGFPSSDELDALEASFKSAVEEEMASMGALRSEMQLNFYAKVPASYWIGQALSTPHFRALGGLEEGLSAWRSLTQARAAVFQGRTNRYTILRQHQPSDMEAAWRQLRQRHLDVWSAAGRCRKQAAARLAALEAKHHPYRQRMLQRWTARQDEAGLQHAIEEILQGWSPEKQLVTRVARSSGRSSTVEKSREKTGLTRLRRDRCVTERALVTSKSRLIFLGIIQVVAEVGGQTFRVLQVRHFQERFMAHEKGLIRQAYITQGIRKPAYLGEDRSELYLPPTELLHLLKDTVLCPAFSIELIQRYQDFLFCDQRAFNGCRERRQFFRNQALYLYTEQAVLVRQCLELLCSVEEDALELGLPEESAEKQAPAPVSSVPRDLLEFEAVFHSLPGDTKDQTDEAKPSAFGHQQGPLADFLVDASQARILGAAGQHEVLVLHRVEDLGRIHQSWMLGVSEKVVAPERSDVWLLSARLYPLADVDPANFTKGMVFKVVPVEVLPVVLDRQIKAILALCQREEKVTPFLESLIFGPSVEQAPRAVDTGAAELGMEHFNEQQKAAVAHACCQQLTLVQGPPGTGKSDVAVSIVEEWRKSVTDSRSILVATGTHAAKDVLQRRFKAKGILPSRRHRSADRPREAASEDPDVFVETVYMASEPDERTDARVLLDESSQMTIAAALVALTRGCEQLVLIGDPKQLGPVSSFGSHSKCPPEELQCLLPFARERRSIFEALQERQEEQHMLQVQYRMDPLLCQYPSQRFYDGNLLTADTVESRSFPGQLPEGFILKEGPPEHPVIFVDTSGQNFHEEIVRRAGSLSLQNPLEAQIVAALLQSLEVQPTSAVSVISAYGAQINLLAEVLHGKKVLELEQQRRRRSMMIRQHGLDPLEDEPYPRSFTVDGFQGNENDYIIFSAVRSNPTGLTGFLGQRQRLNVLLTRARYGLIVVGDASTLQSDEEWGLWLQSEKRVVTLTDEAAEFLRCRFKQHEIESINK</sequence>
<evidence type="ECO:0000313" key="3">
    <source>
        <dbReference type="EMBL" id="CAK9039268.1"/>
    </source>
</evidence>
<evidence type="ECO:0000313" key="4">
    <source>
        <dbReference type="Proteomes" id="UP001642484"/>
    </source>
</evidence>
<feature type="region of interest" description="Disordered" evidence="1">
    <location>
        <begin position="70"/>
        <end position="89"/>
    </location>
</feature>
<dbReference type="Gene3D" id="3.40.50.300">
    <property type="entry name" value="P-loop containing nucleotide triphosphate hydrolases"/>
    <property type="match status" value="2"/>
</dbReference>
<dbReference type="InterPro" id="IPR045055">
    <property type="entry name" value="DNA2/NAM7-like"/>
</dbReference>